<reference evidence="8" key="1">
    <citation type="submission" date="2022-08" db="EMBL/GenBank/DDBJ databases">
        <authorList>
            <person name="Kallberg Y."/>
            <person name="Tangrot J."/>
            <person name="Rosling A."/>
        </authorList>
    </citation>
    <scope>NUCLEOTIDE SEQUENCE</scope>
    <source>
        <strain evidence="8">Wild A</strain>
    </source>
</reference>
<dbReference type="SUPFAM" id="SSF56672">
    <property type="entry name" value="DNA/RNA polymerases"/>
    <property type="match status" value="1"/>
</dbReference>
<dbReference type="InterPro" id="IPR023211">
    <property type="entry name" value="DNA_pol_palm_dom_sf"/>
</dbReference>
<dbReference type="PANTHER" id="PTHR10322">
    <property type="entry name" value="DNA POLYMERASE CATALYTIC SUBUNIT"/>
    <property type="match status" value="1"/>
</dbReference>
<evidence type="ECO:0000256" key="3">
    <source>
        <dbReference type="ARBA" id="ARBA00022695"/>
    </source>
</evidence>
<evidence type="ECO:0000256" key="1">
    <source>
        <dbReference type="ARBA" id="ARBA00012417"/>
    </source>
</evidence>
<keyword evidence="2" id="KW-0808">Transferase</keyword>
<gene>
    <name evidence="8" type="ORF">FWILDA_LOCUS12491</name>
</gene>
<proteinExistence type="predicted"/>
<keyword evidence="3" id="KW-0548">Nucleotidyltransferase</keyword>
<dbReference type="PROSITE" id="PS00116">
    <property type="entry name" value="DNA_POLYMERASE_B"/>
    <property type="match status" value="1"/>
</dbReference>
<evidence type="ECO:0000256" key="2">
    <source>
        <dbReference type="ARBA" id="ARBA00022679"/>
    </source>
</evidence>
<dbReference type="Proteomes" id="UP001153678">
    <property type="component" value="Unassembled WGS sequence"/>
</dbReference>
<dbReference type="InterPro" id="IPR006134">
    <property type="entry name" value="DNA-dir_DNA_pol_B_multi_dom"/>
</dbReference>
<keyword evidence="9" id="KW-1185">Reference proteome</keyword>
<dbReference type="InterPro" id="IPR017964">
    <property type="entry name" value="DNA-dir_DNA_pol_B_CS"/>
</dbReference>
<keyword evidence="4" id="KW-0239">DNA-directed DNA polymerase</keyword>
<dbReference type="EMBL" id="CAMKVN010004068">
    <property type="protein sequence ID" value="CAI2186270.1"/>
    <property type="molecule type" value="Genomic_DNA"/>
</dbReference>
<dbReference type="GO" id="GO:0003677">
    <property type="term" value="F:DNA binding"/>
    <property type="evidence" value="ECO:0007669"/>
    <property type="project" value="UniProtKB-KW"/>
</dbReference>
<dbReference type="InterPro" id="IPR050240">
    <property type="entry name" value="DNA_pol_type-B"/>
</dbReference>
<evidence type="ECO:0000256" key="4">
    <source>
        <dbReference type="ARBA" id="ARBA00022932"/>
    </source>
</evidence>
<evidence type="ECO:0000256" key="5">
    <source>
        <dbReference type="ARBA" id="ARBA00023125"/>
    </source>
</evidence>
<dbReference type="PANTHER" id="PTHR10322:SF23">
    <property type="entry name" value="DNA POLYMERASE DELTA CATALYTIC SUBUNIT"/>
    <property type="match status" value="1"/>
</dbReference>
<keyword evidence="5" id="KW-0238">DNA-binding</keyword>
<accession>A0A9W4SZB7</accession>
<dbReference type="Pfam" id="PF00136">
    <property type="entry name" value="DNA_pol_B"/>
    <property type="match status" value="1"/>
</dbReference>
<dbReference type="OrthoDB" id="2356488at2759"/>
<comment type="caution">
    <text evidence="8">The sequence shown here is derived from an EMBL/GenBank/DDBJ whole genome shotgun (WGS) entry which is preliminary data.</text>
</comment>
<protein>
    <recommendedName>
        <fullName evidence="1">DNA-directed DNA polymerase</fullName>
        <ecNumber evidence="1">2.7.7.7</ecNumber>
    </recommendedName>
</protein>
<dbReference type="GO" id="GO:0003887">
    <property type="term" value="F:DNA-directed DNA polymerase activity"/>
    <property type="evidence" value="ECO:0007669"/>
    <property type="project" value="UniProtKB-KW"/>
</dbReference>
<dbReference type="GO" id="GO:0006261">
    <property type="term" value="P:DNA-templated DNA replication"/>
    <property type="evidence" value="ECO:0007669"/>
    <property type="project" value="TreeGrafter"/>
</dbReference>
<dbReference type="InterPro" id="IPR043502">
    <property type="entry name" value="DNA/RNA_pol_sf"/>
</dbReference>
<evidence type="ECO:0000313" key="9">
    <source>
        <dbReference type="Proteomes" id="UP001153678"/>
    </source>
</evidence>
<organism evidence="8 9">
    <name type="scientific">Funneliformis geosporum</name>
    <dbReference type="NCBI Taxonomy" id="1117311"/>
    <lineage>
        <taxon>Eukaryota</taxon>
        <taxon>Fungi</taxon>
        <taxon>Fungi incertae sedis</taxon>
        <taxon>Mucoromycota</taxon>
        <taxon>Glomeromycotina</taxon>
        <taxon>Glomeromycetes</taxon>
        <taxon>Glomerales</taxon>
        <taxon>Glomeraceae</taxon>
        <taxon>Funneliformis</taxon>
    </lineage>
</organism>
<dbReference type="Gene3D" id="3.90.1600.10">
    <property type="entry name" value="Palm domain of DNA polymerase"/>
    <property type="match status" value="1"/>
</dbReference>
<dbReference type="EC" id="2.7.7.7" evidence="1"/>
<name>A0A9W4SZB7_9GLOM</name>
<dbReference type="GO" id="GO:0000166">
    <property type="term" value="F:nucleotide binding"/>
    <property type="evidence" value="ECO:0007669"/>
    <property type="project" value="InterPro"/>
</dbReference>
<sequence>MKAELKLLKKKKEYMELVKGRLDSASESTSIASVIKDVLSSTKDMKKHIEMAEILSPFINSSYDDFRKEYNYVYFDYNLKNSKQKAVKIYMNSFYGVTGQSDSPFYKLELTGGVTSAGQEHIKLVAEFVKKKGFGIKYGDTDSLYLTCPDSYYEKCNLTYDARKGVISKLEYWTEIIKITMGIMEKLHNEVNNFLRLKTRSDYLKMAYEEVLFPVVFTGKEKYFGISHEDIPNFKPEELFIRGIDTVKQGKSQVFKTIGDRIMWRAMGINNDRSLYKIVEDVLKDAIINPKQWDFEQFIETDAWKPNIPVPGEHFSYVVTHPDTTFDSHDRKLNLTKGEKMEFVDIAKELGKELDLYHYYEKTIIGLYARFIMYDKRHEPVPSDRIMQIDDPDEKYNQIDGHAQKKAKLWFEGFVKENIVVNGMRSKKHKKCCIKRWVVHMKYFMVNGLATRYSWQVTLSSKLVKCIGEYNLFFHKLVYHMRYKEHVSIPEEIGTVSSMRKDEIIVGLPTYLTYQKLKR</sequence>
<feature type="domain" description="DNA-directed DNA polymerase family B multifunctional" evidence="7">
    <location>
        <begin position="78"/>
        <end position="298"/>
    </location>
</feature>
<evidence type="ECO:0000256" key="6">
    <source>
        <dbReference type="ARBA" id="ARBA00049244"/>
    </source>
</evidence>
<dbReference type="AlphaFoldDB" id="A0A9W4SZB7"/>
<evidence type="ECO:0000259" key="7">
    <source>
        <dbReference type="Pfam" id="PF00136"/>
    </source>
</evidence>
<comment type="catalytic activity">
    <reaction evidence="6">
        <text>DNA(n) + a 2'-deoxyribonucleoside 5'-triphosphate = DNA(n+1) + diphosphate</text>
        <dbReference type="Rhea" id="RHEA:22508"/>
        <dbReference type="Rhea" id="RHEA-COMP:17339"/>
        <dbReference type="Rhea" id="RHEA-COMP:17340"/>
        <dbReference type="ChEBI" id="CHEBI:33019"/>
        <dbReference type="ChEBI" id="CHEBI:61560"/>
        <dbReference type="ChEBI" id="CHEBI:173112"/>
        <dbReference type="EC" id="2.7.7.7"/>
    </reaction>
</comment>
<evidence type="ECO:0000313" key="8">
    <source>
        <dbReference type="EMBL" id="CAI2186270.1"/>
    </source>
</evidence>